<evidence type="ECO:0000313" key="1">
    <source>
        <dbReference type="EnsemblPlants" id="AET5Gv21137000.13"/>
    </source>
</evidence>
<dbReference type="Proteomes" id="UP000015105">
    <property type="component" value="Chromosome 5D"/>
</dbReference>
<organism evidence="1 2">
    <name type="scientific">Aegilops tauschii subsp. strangulata</name>
    <name type="common">Goatgrass</name>
    <dbReference type="NCBI Taxonomy" id="200361"/>
    <lineage>
        <taxon>Eukaryota</taxon>
        <taxon>Viridiplantae</taxon>
        <taxon>Streptophyta</taxon>
        <taxon>Embryophyta</taxon>
        <taxon>Tracheophyta</taxon>
        <taxon>Spermatophyta</taxon>
        <taxon>Magnoliopsida</taxon>
        <taxon>Liliopsida</taxon>
        <taxon>Poales</taxon>
        <taxon>Poaceae</taxon>
        <taxon>BOP clade</taxon>
        <taxon>Pooideae</taxon>
        <taxon>Triticodae</taxon>
        <taxon>Triticeae</taxon>
        <taxon>Triticinae</taxon>
        <taxon>Aegilops</taxon>
    </lineage>
</organism>
<protein>
    <submittedName>
        <fullName evidence="1">Uncharacterized protein</fullName>
    </submittedName>
</protein>
<accession>A0A453MC69</accession>
<keyword evidence="2" id="KW-1185">Reference proteome</keyword>
<proteinExistence type="predicted"/>
<reference evidence="1" key="4">
    <citation type="submission" date="2019-03" db="UniProtKB">
        <authorList>
            <consortium name="EnsemblPlants"/>
        </authorList>
    </citation>
    <scope>IDENTIFICATION</scope>
</reference>
<reference evidence="1" key="5">
    <citation type="journal article" date="2021" name="G3 (Bethesda)">
        <title>Aegilops tauschii genome assembly Aet v5.0 features greater sequence contiguity and improved annotation.</title>
        <authorList>
            <person name="Wang L."/>
            <person name="Zhu T."/>
            <person name="Rodriguez J.C."/>
            <person name="Deal K.R."/>
            <person name="Dubcovsky J."/>
            <person name="McGuire P.E."/>
            <person name="Lux T."/>
            <person name="Spannagl M."/>
            <person name="Mayer K.F.X."/>
            <person name="Baldrich P."/>
            <person name="Meyers B.C."/>
            <person name="Huo N."/>
            <person name="Gu Y.Q."/>
            <person name="Zhou H."/>
            <person name="Devos K.M."/>
            <person name="Bennetzen J.L."/>
            <person name="Unver T."/>
            <person name="Budak H."/>
            <person name="Gulick P.J."/>
            <person name="Galiba G."/>
            <person name="Kalapos B."/>
            <person name="Nelson D.R."/>
            <person name="Li P."/>
            <person name="You F.M."/>
            <person name="Luo M.C."/>
            <person name="Dvorak J."/>
        </authorList>
    </citation>
    <scope>NUCLEOTIDE SEQUENCE [LARGE SCALE GENOMIC DNA]</scope>
    <source>
        <strain evidence="1">cv. AL8/78</strain>
    </source>
</reference>
<dbReference type="EnsemblPlants" id="AET5Gv21137000.13">
    <property type="protein sequence ID" value="AET5Gv21137000.13"/>
    <property type="gene ID" value="AET5Gv21137000"/>
</dbReference>
<dbReference type="AlphaFoldDB" id="A0A453MC69"/>
<reference evidence="2" key="2">
    <citation type="journal article" date="2017" name="Nat. Plants">
        <title>The Aegilops tauschii genome reveals multiple impacts of transposons.</title>
        <authorList>
            <person name="Zhao G."/>
            <person name="Zou C."/>
            <person name="Li K."/>
            <person name="Wang K."/>
            <person name="Li T."/>
            <person name="Gao L."/>
            <person name="Zhang X."/>
            <person name="Wang H."/>
            <person name="Yang Z."/>
            <person name="Liu X."/>
            <person name="Jiang W."/>
            <person name="Mao L."/>
            <person name="Kong X."/>
            <person name="Jiao Y."/>
            <person name="Jia J."/>
        </authorList>
    </citation>
    <scope>NUCLEOTIDE SEQUENCE [LARGE SCALE GENOMIC DNA]</scope>
    <source>
        <strain evidence="2">cv. AL8/78</strain>
    </source>
</reference>
<evidence type="ECO:0000313" key="2">
    <source>
        <dbReference type="Proteomes" id="UP000015105"/>
    </source>
</evidence>
<name>A0A453MC69_AEGTS</name>
<reference evidence="1" key="3">
    <citation type="journal article" date="2017" name="Nature">
        <title>Genome sequence of the progenitor of the wheat D genome Aegilops tauschii.</title>
        <authorList>
            <person name="Luo M.C."/>
            <person name="Gu Y.Q."/>
            <person name="Puiu D."/>
            <person name="Wang H."/>
            <person name="Twardziok S.O."/>
            <person name="Deal K.R."/>
            <person name="Huo N."/>
            <person name="Zhu T."/>
            <person name="Wang L."/>
            <person name="Wang Y."/>
            <person name="McGuire P.E."/>
            <person name="Liu S."/>
            <person name="Long H."/>
            <person name="Ramasamy R.K."/>
            <person name="Rodriguez J.C."/>
            <person name="Van S.L."/>
            <person name="Yuan L."/>
            <person name="Wang Z."/>
            <person name="Xia Z."/>
            <person name="Xiao L."/>
            <person name="Anderson O.D."/>
            <person name="Ouyang S."/>
            <person name="Liang Y."/>
            <person name="Zimin A.V."/>
            <person name="Pertea G."/>
            <person name="Qi P."/>
            <person name="Bennetzen J.L."/>
            <person name="Dai X."/>
            <person name="Dawson M.W."/>
            <person name="Muller H.G."/>
            <person name="Kugler K."/>
            <person name="Rivarola-Duarte L."/>
            <person name="Spannagl M."/>
            <person name="Mayer K.F.X."/>
            <person name="Lu F.H."/>
            <person name="Bevan M.W."/>
            <person name="Leroy P."/>
            <person name="Li P."/>
            <person name="You F.M."/>
            <person name="Sun Q."/>
            <person name="Liu Z."/>
            <person name="Lyons E."/>
            <person name="Wicker T."/>
            <person name="Salzberg S.L."/>
            <person name="Devos K.M."/>
            <person name="Dvorak J."/>
        </authorList>
    </citation>
    <scope>NUCLEOTIDE SEQUENCE [LARGE SCALE GENOMIC DNA]</scope>
    <source>
        <strain evidence="1">cv. AL8/78</strain>
    </source>
</reference>
<dbReference type="Gramene" id="AET5Gv21137000.13">
    <property type="protein sequence ID" value="AET5Gv21137000.13"/>
    <property type="gene ID" value="AET5Gv21137000"/>
</dbReference>
<reference evidence="2" key="1">
    <citation type="journal article" date="2014" name="Science">
        <title>Ancient hybridizations among the ancestral genomes of bread wheat.</title>
        <authorList>
            <consortium name="International Wheat Genome Sequencing Consortium,"/>
            <person name="Marcussen T."/>
            <person name="Sandve S.R."/>
            <person name="Heier L."/>
            <person name="Spannagl M."/>
            <person name="Pfeifer M."/>
            <person name="Jakobsen K.S."/>
            <person name="Wulff B.B."/>
            <person name="Steuernagel B."/>
            <person name="Mayer K.F."/>
            <person name="Olsen O.A."/>
        </authorList>
    </citation>
    <scope>NUCLEOTIDE SEQUENCE [LARGE SCALE GENOMIC DNA]</scope>
    <source>
        <strain evidence="2">cv. AL8/78</strain>
    </source>
</reference>
<sequence length="31" mass="3613">MRSTTRMLTPAKTLAPNQEKEIINYDKFLSD</sequence>